<evidence type="ECO:0000256" key="2">
    <source>
        <dbReference type="PROSITE-ProRule" id="PRU00285"/>
    </source>
</evidence>
<comment type="caution">
    <text evidence="6">The sequence shown here is derived from an EMBL/GenBank/DDBJ whole genome shotgun (WGS) entry which is preliminary data.</text>
</comment>
<dbReference type="Proteomes" id="UP000433876">
    <property type="component" value="Unassembled WGS sequence"/>
</dbReference>
<dbReference type="InterPro" id="IPR002068">
    <property type="entry name" value="A-crystallin/Hsp20_dom"/>
</dbReference>
<keyword evidence="1" id="KW-0346">Stress response</keyword>
<accession>A0A8S8ZEY1</accession>
<dbReference type="PROSITE" id="PS01031">
    <property type="entry name" value="SHSP"/>
    <property type="match status" value="1"/>
</dbReference>
<dbReference type="PANTHER" id="PTHR11527">
    <property type="entry name" value="HEAT-SHOCK PROTEIN 20 FAMILY MEMBER"/>
    <property type="match status" value="1"/>
</dbReference>
<protein>
    <recommendedName>
        <fullName evidence="5">SHSP domain-containing protein</fullName>
    </recommendedName>
</protein>
<dbReference type="VEuPathDB" id="FungiDB:SMAC_05679"/>
<comment type="similarity">
    <text evidence="2 3">Belongs to the small heat shock protein (HSP20) family.</text>
</comment>
<evidence type="ECO:0000256" key="3">
    <source>
        <dbReference type="RuleBase" id="RU003616"/>
    </source>
</evidence>
<proteinExistence type="inferred from homology"/>
<dbReference type="InterPro" id="IPR008978">
    <property type="entry name" value="HSP20-like_chaperone"/>
</dbReference>
<dbReference type="Pfam" id="PF00011">
    <property type="entry name" value="HSP20"/>
    <property type="match status" value="1"/>
</dbReference>
<evidence type="ECO:0000313" key="6">
    <source>
        <dbReference type="EMBL" id="KAA8629167.1"/>
    </source>
</evidence>
<dbReference type="AlphaFoldDB" id="A0A8S8ZEY1"/>
<evidence type="ECO:0000259" key="5">
    <source>
        <dbReference type="PROSITE" id="PS01031"/>
    </source>
</evidence>
<feature type="compositionally biased region" description="Basic and acidic residues" evidence="4">
    <location>
        <begin position="126"/>
        <end position="147"/>
    </location>
</feature>
<dbReference type="CDD" id="cd06464">
    <property type="entry name" value="ACD_sHsps-like"/>
    <property type="match status" value="1"/>
</dbReference>
<feature type="region of interest" description="Disordered" evidence="4">
    <location>
        <begin position="32"/>
        <end position="68"/>
    </location>
</feature>
<dbReference type="EMBL" id="NMPR01000147">
    <property type="protein sequence ID" value="KAA8629167.1"/>
    <property type="molecule type" value="Genomic_DNA"/>
</dbReference>
<dbReference type="SUPFAM" id="SSF49764">
    <property type="entry name" value="HSP20-like chaperones"/>
    <property type="match status" value="1"/>
</dbReference>
<evidence type="ECO:0000313" key="7">
    <source>
        <dbReference type="Proteomes" id="UP000433876"/>
    </source>
</evidence>
<dbReference type="InterPro" id="IPR031107">
    <property type="entry name" value="Small_HSP"/>
</dbReference>
<dbReference type="Gene3D" id="2.60.40.790">
    <property type="match status" value="1"/>
</dbReference>
<gene>
    <name evidence="6" type="ORF">SMACR_05679</name>
</gene>
<feature type="region of interest" description="Disordered" evidence="4">
    <location>
        <begin position="117"/>
        <end position="170"/>
    </location>
</feature>
<sequence length="223" mass="24874">MVFNFPADFASSDPNFTTLFRLLDDFDTYSREVSGSQDADSSHPRQYPSRIQHGSAGGGGRWGRNRRGVNPRFDIRETKDAYELYGELPGAEREDVHIELTEPNTLLIYGRVDRDYAPVPGGEEEGTAKGEEKKEEGGEKGGKKAEGEGSTETEGNKKTGGKKKEDSSVRFFLRERHTGEFAREFAFPGTLQEFDIQATLEKGILKVVAPKQQPVKGRKIEIK</sequence>
<feature type="domain" description="SHSP" evidence="5">
    <location>
        <begin position="64"/>
        <end position="223"/>
    </location>
</feature>
<reference evidence="6 7" key="1">
    <citation type="submission" date="2017-07" db="EMBL/GenBank/DDBJ databases">
        <title>Genome sequence of the Sordaria macrospora wild type strain R19027.</title>
        <authorList>
            <person name="Nowrousian M."/>
            <person name="Teichert I."/>
            <person name="Kueck U."/>
        </authorList>
    </citation>
    <scope>NUCLEOTIDE SEQUENCE [LARGE SCALE GENOMIC DNA]</scope>
    <source>
        <strain evidence="6 7">R19027</strain>
        <tissue evidence="6">Mycelium</tissue>
    </source>
</reference>
<organism evidence="6 7">
    <name type="scientific">Sordaria macrospora</name>
    <dbReference type="NCBI Taxonomy" id="5147"/>
    <lineage>
        <taxon>Eukaryota</taxon>
        <taxon>Fungi</taxon>
        <taxon>Dikarya</taxon>
        <taxon>Ascomycota</taxon>
        <taxon>Pezizomycotina</taxon>
        <taxon>Sordariomycetes</taxon>
        <taxon>Sordariomycetidae</taxon>
        <taxon>Sordariales</taxon>
        <taxon>Sordariaceae</taxon>
        <taxon>Sordaria</taxon>
    </lineage>
</organism>
<name>A0A8S8ZEY1_SORMA</name>
<dbReference type="OMA" id="YEYDGIE"/>
<feature type="compositionally biased region" description="Basic and acidic residues" evidence="4">
    <location>
        <begin position="154"/>
        <end position="170"/>
    </location>
</feature>
<evidence type="ECO:0000256" key="1">
    <source>
        <dbReference type="ARBA" id="ARBA00023016"/>
    </source>
</evidence>
<evidence type="ECO:0000256" key="4">
    <source>
        <dbReference type="SAM" id="MobiDB-lite"/>
    </source>
</evidence>